<name>A0A165EFW5_EXIGL</name>
<dbReference type="CDD" id="cd21075">
    <property type="entry name" value="DBD_XPA-like"/>
    <property type="match status" value="1"/>
</dbReference>
<gene>
    <name evidence="2" type="ORF">EXIGLDRAFT_724349</name>
</gene>
<dbReference type="InterPro" id="IPR037129">
    <property type="entry name" value="XPA_sf"/>
</dbReference>
<protein>
    <submittedName>
        <fullName evidence="2">Uncharacterized protein</fullName>
    </submittedName>
</protein>
<dbReference type="AlphaFoldDB" id="A0A165EFW5"/>
<feature type="compositionally biased region" description="Basic and acidic residues" evidence="1">
    <location>
        <begin position="118"/>
        <end position="129"/>
    </location>
</feature>
<feature type="region of interest" description="Disordered" evidence="1">
    <location>
        <begin position="1"/>
        <end position="35"/>
    </location>
</feature>
<dbReference type="InParanoid" id="A0A165EFW5"/>
<dbReference type="EMBL" id="KV426142">
    <property type="protein sequence ID" value="KZV86845.1"/>
    <property type="molecule type" value="Genomic_DNA"/>
</dbReference>
<keyword evidence="3" id="KW-1185">Reference proteome</keyword>
<dbReference type="OrthoDB" id="3058642at2759"/>
<proteinExistence type="predicted"/>
<sequence>MPKVPSAPSSSAPSSPSKSPRRRKADGSVDAYYPPGRRIKKTDIKKLYRLDDADLQGLEFKTDDRFVETGKGRSKQSRVVDTYRYKEREVELVAWRKHGGPEAFKLFLDGLKERWEKAQEKKSPLERKPFPAPVSYN</sequence>
<organism evidence="2 3">
    <name type="scientific">Exidia glandulosa HHB12029</name>
    <dbReference type="NCBI Taxonomy" id="1314781"/>
    <lineage>
        <taxon>Eukaryota</taxon>
        <taxon>Fungi</taxon>
        <taxon>Dikarya</taxon>
        <taxon>Basidiomycota</taxon>
        <taxon>Agaricomycotina</taxon>
        <taxon>Agaricomycetes</taxon>
        <taxon>Auriculariales</taxon>
        <taxon>Exidiaceae</taxon>
        <taxon>Exidia</taxon>
    </lineage>
</organism>
<evidence type="ECO:0000256" key="1">
    <source>
        <dbReference type="SAM" id="MobiDB-lite"/>
    </source>
</evidence>
<dbReference type="Proteomes" id="UP000077266">
    <property type="component" value="Unassembled WGS sequence"/>
</dbReference>
<evidence type="ECO:0000313" key="2">
    <source>
        <dbReference type="EMBL" id="KZV86845.1"/>
    </source>
</evidence>
<feature type="compositionally biased region" description="Low complexity" evidence="1">
    <location>
        <begin position="1"/>
        <end position="18"/>
    </location>
</feature>
<evidence type="ECO:0000313" key="3">
    <source>
        <dbReference type="Proteomes" id="UP000077266"/>
    </source>
</evidence>
<reference evidence="2 3" key="1">
    <citation type="journal article" date="2016" name="Mol. Biol. Evol.">
        <title>Comparative Genomics of Early-Diverging Mushroom-Forming Fungi Provides Insights into the Origins of Lignocellulose Decay Capabilities.</title>
        <authorList>
            <person name="Nagy L.G."/>
            <person name="Riley R."/>
            <person name="Tritt A."/>
            <person name="Adam C."/>
            <person name="Daum C."/>
            <person name="Floudas D."/>
            <person name="Sun H."/>
            <person name="Yadav J.S."/>
            <person name="Pangilinan J."/>
            <person name="Larsson K.H."/>
            <person name="Matsuura K."/>
            <person name="Barry K."/>
            <person name="Labutti K."/>
            <person name="Kuo R."/>
            <person name="Ohm R.A."/>
            <person name="Bhattacharya S.S."/>
            <person name="Shirouzu T."/>
            <person name="Yoshinaga Y."/>
            <person name="Martin F.M."/>
            <person name="Grigoriev I.V."/>
            <person name="Hibbett D.S."/>
        </authorList>
    </citation>
    <scope>NUCLEOTIDE SEQUENCE [LARGE SCALE GENOMIC DNA]</scope>
    <source>
        <strain evidence="2 3">HHB12029</strain>
    </source>
</reference>
<feature type="region of interest" description="Disordered" evidence="1">
    <location>
        <begin position="118"/>
        <end position="137"/>
    </location>
</feature>
<dbReference type="Gene3D" id="3.90.530.10">
    <property type="entry name" value="XPA C-terminal domain"/>
    <property type="match status" value="1"/>
</dbReference>
<accession>A0A165EFW5</accession>